<dbReference type="EMBL" id="RHGY01000007">
    <property type="protein sequence ID" value="RRG17644.1"/>
    <property type="molecule type" value="Genomic_DNA"/>
</dbReference>
<gene>
    <name evidence="2" type="ORF">D3P96_06740</name>
</gene>
<evidence type="ECO:0000313" key="2">
    <source>
        <dbReference type="EMBL" id="RRG17644.1"/>
    </source>
</evidence>
<name>A0A3P2RAV8_WEIVI</name>
<evidence type="ECO:0000259" key="1">
    <source>
        <dbReference type="Pfam" id="PF00144"/>
    </source>
</evidence>
<accession>A0A3P2RAV8</accession>
<dbReference type="InterPro" id="IPR001466">
    <property type="entry name" value="Beta-lactam-related"/>
</dbReference>
<dbReference type="SUPFAM" id="SSF56601">
    <property type="entry name" value="beta-lactamase/transpeptidase-like"/>
    <property type="match status" value="1"/>
</dbReference>
<feature type="domain" description="Beta-lactamase-related" evidence="1">
    <location>
        <begin position="11"/>
        <end position="337"/>
    </location>
</feature>
<dbReference type="Gene3D" id="3.40.710.10">
    <property type="entry name" value="DD-peptidase/beta-lactamase superfamily"/>
    <property type="match status" value="1"/>
</dbReference>
<reference evidence="2 3" key="1">
    <citation type="submission" date="2018-10" db="EMBL/GenBank/DDBJ databases">
        <title>Draft genome sequence of Weissella viridescens UCO-SMC3.</title>
        <authorList>
            <person name="Garcia-Cancino A."/>
            <person name="Espinoza-Monje M."/>
            <person name="Albarracin L."/>
            <person name="Garcia-Castillo V."/>
            <person name="Campos-Martin J."/>
            <person name="Nakano Y."/>
            <person name="Guitierrez-Zamorano C."/>
            <person name="Ikeda-Ohtsubo W."/>
            <person name="Morita H."/>
            <person name="Kitazawa H."/>
            <person name="Villena J."/>
        </authorList>
    </citation>
    <scope>NUCLEOTIDE SEQUENCE [LARGE SCALE GENOMIC DNA]</scope>
    <source>
        <strain evidence="2 3">UCO-SMC3</strain>
    </source>
</reference>
<comment type="caution">
    <text evidence="2">The sequence shown here is derived from an EMBL/GenBank/DDBJ whole genome shotgun (WGS) entry which is preliminary data.</text>
</comment>
<dbReference type="PANTHER" id="PTHR46825:SF9">
    <property type="entry name" value="BETA-LACTAMASE-RELATED DOMAIN-CONTAINING PROTEIN"/>
    <property type="match status" value="1"/>
</dbReference>
<dbReference type="OrthoDB" id="2157616at2"/>
<sequence>MHQPNQADYMAETIAKIMKKYRLTGKVLLINAEQSNQDNEGVGFANKANTIPNQDNDVLYPSASLQKAMTAAMMIQIINESKTSTNPISEYTTIERWFPDLNKGAAITISQLLTHTSGIVDLKSERDPGFIMTEDQAVQATVSRINASKLSLTHFYYDNDNYILLAGIIRHETQMSYADNLTQRIINPLNLSHTFMWHDVSPQTHKLAVSYRSIGPWQYRKPRLANPQLMSYIVGAGNLYTTPDDYLKFQRGLHNNQILNVADYTQLTHQPDQPKNGYSGGMYHRHRGKLKKVYGYLRGTNYRNWVQLSGDSQYGIILFSNQSRSAATVKHAAYDILQLFSDKFDAK</sequence>
<keyword evidence="2" id="KW-0378">Hydrolase</keyword>
<protein>
    <submittedName>
        <fullName evidence="2">Class A beta-lactamase-related serine hydrolase</fullName>
    </submittedName>
</protein>
<dbReference type="GO" id="GO:0016787">
    <property type="term" value="F:hydrolase activity"/>
    <property type="evidence" value="ECO:0007669"/>
    <property type="project" value="UniProtKB-KW"/>
</dbReference>
<dbReference type="Proteomes" id="UP000275836">
    <property type="component" value="Unassembled WGS sequence"/>
</dbReference>
<dbReference type="AlphaFoldDB" id="A0A3P2RAV8"/>
<dbReference type="InterPro" id="IPR050491">
    <property type="entry name" value="AmpC-like"/>
</dbReference>
<organism evidence="2 3">
    <name type="scientific">Weissella viridescens</name>
    <name type="common">Lactobacillus viridescens</name>
    <dbReference type="NCBI Taxonomy" id="1629"/>
    <lineage>
        <taxon>Bacteria</taxon>
        <taxon>Bacillati</taxon>
        <taxon>Bacillota</taxon>
        <taxon>Bacilli</taxon>
        <taxon>Lactobacillales</taxon>
        <taxon>Lactobacillaceae</taxon>
        <taxon>Weissella</taxon>
    </lineage>
</organism>
<dbReference type="Pfam" id="PF00144">
    <property type="entry name" value="Beta-lactamase"/>
    <property type="match status" value="1"/>
</dbReference>
<dbReference type="PANTHER" id="PTHR46825">
    <property type="entry name" value="D-ALANYL-D-ALANINE-CARBOXYPEPTIDASE/ENDOPEPTIDASE AMPH"/>
    <property type="match status" value="1"/>
</dbReference>
<dbReference type="InterPro" id="IPR012338">
    <property type="entry name" value="Beta-lactam/transpept-like"/>
</dbReference>
<evidence type="ECO:0000313" key="3">
    <source>
        <dbReference type="Proteomes" id="UP000275836"/>
    </source>
</evidence>
<proteinExistence type="predicted"/>
<dbReference type="RefSeq" id="WP_124943603.1">
    <property type="nucleotide sequence ID" value="NZ_RHGY01000007.1"/>
</dbReference>